<evidence type="ECO:0000259" key="2">
    <source>
        <dbReference type="Pfam" id="PF00534"/>
    </source>
</evidence>
<feature type="domain" description="Glycosyl transferase family 1" evidence="2">
    <location>
        <begin position="297"/>
        <end position="401"/>
    </location>
</feature>
<dbReference type="PANTHER" id="PTHR46401">
    <property type="entry name" value="GLYCOSYLTRANSFERASE WBBK-RELATED"/>
    <property type="match status" value="1"/>
</dbReference>
<evidence type="ECO:0000259" key="3">
    <source>
        <dbReference type="Pfam" id="PF13439"/>
    </source>
</evidence>
<dbReference type="GO" id="GO:0009103">
    <property type="term" value="P:lipopolysaccharide biosynthetic process"/>
    <property type="evidence" value="ECO:0007669"/>
    <property type="project" value="TreeGrafter"/>
</dbReference>
<dbReference type="Pfam" id="PF00534">
    <property type="entry name" value="Glycos_transf_1"/>
    <property type="match status" value="1"/>
</dbReference>
<organism evidence="4 5">
    <name type="scientific">candidate division WWE3 bacterium</name>
    <dbReference type="NCBI Taxonomy" id="2053526"/>
    <lineage>
        <taxon>Bacteria</taxon>
        <taxon>Katanobacteria</taxon>
    </lineage>
</organism>
<dbReference type="InterPro" id="IPR028098">
    <property type="entry name" value="Glyco_trans_4-like_N"/>
</dbReference>
<dbReference type="Gene3D" id="3.40.50.2000">
    <property type="entry name" value="Glycogen Phosphorylase B"/>
    <property type="match status" value="2"/>
</dbReference>
<sequence length="446" mass="51172">MKIALISARIDPFISPVDMNGGCVLVRNYIKSLHRLGHDIHVFTRLDTENESNTERQNTKAKLQKEAGVGKVEVNNRLTIYRLPYNPMNENSKTWKFQVEESASFLKNTQKYIEKENFDIFHYFHLLSLAGWSNLCGRIPFLEKSTFSPLLISAGRKFEYLEDDRIAFEKEVIESMPIISCQSSGELEAIVREYGIDRARLIQVPLGVDTTIFYPKSDFQVTEQSDKRILISPNTLKRQKKQLEVVDIVAYLKSRGHRLVTIFIGRIREQEYFEQIVNKIKHLNMSIKVIDAIPTRASLLSVEENFVYIPGKKEKELAELIRSSDISVFPSTDEGFGLLNLDCMACGTLPICTKLSAYKDYLVNGENAIAIDVESTWQDFALELDSLLPDTERLIKLSKIAANSAQNFSWDNLIKKQLFVYNQLYDNAKIITTNYKGINWINLNDQ</sequence>
<name>A0A3D0ZRF0_UNCKA</name>
<dbReference type="GO" id="GO:0016757">
    <property type="term" value="F:glycosyltransferase activity"/>
    <property type="evidence" value="ECO:0007669"/>
    <property type="project" value="InterPro"/>
</dbReference>
<accession>A0A3D0ZRF0</accession>
<feature type="domain" description="Glycosyltransferase subfamily 4-like N-terminal" evidence="3">
    <location>
        <begin position="20"/>
        <end position="211"/>
    </location>
</feature>
<evidence type="ECO:0000313" key="4">
    <source>
        <dbReference type="EMBL" id="HCC42612.1"/>
    </source>
</evidence>
<dbReference type="AlphaFoldDB" id="A0A3D0ZRF0"/>
<protein>
    <recommendedName>
        <fullName evidence="6">Glycosyltransferase</fullName>
    </recommendedName>
</protein>
<dbReference type="Proteomes" id="UP000263336">
    <property type="component" value="Unassembled WGS sequence"/>
</dbReference>
<reference evidence="4 5" key="1">
    <citation type="journal article" date="2018" name="Nat. Biotechnol.">
        <title>A standardized bacterial taxonomy based on genome phylogeny substantially revises the tree of life.</title>
        <authorList>
            <person name="Parks D.H."/>
            <person name="Chuvochina M."/>
            <person name="Waite D.W."/>
            <person name="Rinke C."/>
            <person name="Skarshewski A."/>
            <person name="Chaumeil P.A."/>
            <person name="Hugenholtz P."/>
        </authorList>
    </citation>
    <scope>NUCLEOTIDE SEQUENCE [LARGE SCALE GENOMIC DNA]</scope>
    <source>
        <strain evidence="4">UBA11701</strain>
    </source>
</reference>
<gene>
    <name evidence="4" type="ORF">DEP93_04040</name>
</gene>
<evidence type="ECO:0008006" key="6">
    <source>
        <dbReference type="Google" id="ProtNLM"/>
    </source>
</evidence>
<dbReference type="EMBL" id="DOZN01000025">
    <property type="protein sequence ID" value="HCC42612.1"/>
    <property type="molecule type" value="Genomic_DNA"/>
</dbReference>
<comment type="caution">
    <text evidence="4">The sequence shown here is derived from an EMBL/GenBank/DDBJ whole genome shotgun (WGS) entry which is preliminary data.</text>
</comment>
<dbReference type="Pfam" id="PF13439">
    <property type="entry name" value="Glyco_transf_4"/>
    <property type="match status" value="1"/>
</dbReference>
<dbReference type="CDD" id="cd03801">
    <property type="entry name" value="GT4_PimA-like"/>
    <property type="match status" value="1"/>
</dbReference>
<dbReference type="PANTHER" id="PTHR46401:SF2">
    <property type="entry name" value="GLYCOSYLTRANSFERASE WBBK-RELATED"/>
    <property type="match status" value="1"/>
</dbReference>
<evidence type="ECO:0000256" key="1">
    <source>
        <dbReference type="ARBA" id="ARBA00022679"/>
    </source>
</evidence>
<dbReference type="InterPro" id="IPR001296">
    <property type="entry name" value="Glyco_trans_1"/>
</dbReference>
<proteinExistence type="predicted"/>
<evidence type="ECO:0000313" key="5">
    <source>
        <dbReference type="Proteomes" id="UP000263336"/>
    </source>
</evidence>
<dbReference type="SUPFAM" id="SSF53756">
    <property type="entry name" value="UDP-Glycosyltransferase/glycogen phosphorylase"/>
    <property type="match status" value="1"/>
</dbReference>
<keyword evidence="1" id="KW-0808">Transferase</keyword>